<dbReference type="PANTHER" id="PTHR10680:SF38">
    <property type="entry name" value="BLL1368 PROTEIN"/>
    <property type="match status" value="1"/>
</dbReference>
<feature type="repeat" description="NHL" evidence="4">
    <location>
        <begin position="85"/>
        <end position="126"/>
    </location>
</feature>
<evidence type="ECO:0000256" key="1">
    <source>
        <dbReference type="ARBA" id="ARBA00022729"/>
    </source>
</evidence>
<name>A0A6B1D4Q1_9CHLR</name>
<dbReference type="PROSITE" id="PS51125">
    <property type="entry name" value="NHL"/>
    <property type="match status" value="3"/>
</dbReference>
<protein>
    <recommendedName>
        <fullName evidence="6">6-bladed beta-propeller</fullName>
    </recommendedName>
</protein>
<dbReference type="AlphaFoldDB" id="A0A6B1D4Q1"/>
<feature type="repeat" description="NHL" evidence="4">
    <location>
        <begin position="193"/>
        <end position="232"/>
    </location>
</feature>
<organism evidence="5">
    <name type="scientific">Caldilineaceae bacterium SB0661_bin_32</name>
    <dbReference type="NCBI Taxonomy" id="2605255"/>
    <lineage>
        <taxon>Bacteria</taxon>
        <taxon>Bacillati</taxon>
        <taxon>Chloroflexota</taxon>
        <taxon>Caldilineae</taxon>
        <taxon>Caldilineales</taxon>
        <taxon>Caldilineaceae</taxon>
    </lineage>
</organism>
<comment type="caution">
    <text evidence="5">The sequence shown here is derived from an EMBL/GenBank/DDBJ whole genome shotgun (WGS) entry which is preliminary data.</text>
</comment>
<evidence type="ECO:0000256" key="4">
    <source>
        <dbReference type="PROSITE-ProRule" id="PRU00504"/>
    </source>
</evidence>
<keyword evidence="1" id="KW-0732">Signal</keyword>
<evidence type="ECO:0000313" key="5">
    <source>
        <dbReference type="EMBL" id="MYC94433.1"/>
    </source>
</evidence>
<dbReference type="GO" id="GO:0005576">
    <property type="term" value="C:extracellular region"/>
    <property type="evidence" value="ECO:0007669"/>
    <property type="project" value="TreeGrafter"/>
</dbReference>
<feature type="repeat" description="NHL" evidence="4">
    <location>
        <begin position="153"/>
        <end position="185"/>
    </location>
</feature>
<dbReference type="InterPro" id="IPR001258">
    <property type="entry name" value="NHL_repeat"/>
</dbReference>
<keyword evidence="2" id="KW-0677">Repeat</keyword>
<dbReference type="InterPro" id="IPR011042">
    <property type="entry name" value="6-blade_b-propeller_TolB-like"/>
</dbReference>
<evidence type="ECO:0000256" key="3">
    <source>
        <dbReference type="ARBA" id="ARBA00023180"/>
    </source>
</evidence>
<reference evidence="5" key="1">
    <citation type="submission" date="2019-09" db="EMBL/GenBank/DDBJ databases">
        <title>Characterisation of the sponge microbiome using genome-centric metagenomics.</title>
        <authorList>
            <person name="Engelberts J.P."/>
            <person name="Robbins S.J."/>
            <person name="De Goeij J.M."/>
            <person name="Aranda M."/>
            <person name="Bell S.C."/>
            <person name="Webster N.S."/>
        </authorList>
    </citation>
    <scope>NUCLEOTIDE SEQUENCE</scope>
    <source>
        <strain evidence="5">SB0661_bin_32</strain>
    </source>
</reference>
<gene>
    <name evidence="5" type="ORF">F4X14_05625</name>
</gene>
<evidence type="ECO:0000256" key="2">
    <source>
        <dbReference type="ARBA" id="ARBA00022737"/>
    </source>
</evidence>
<dbReference type="PANTHER" id="PTHR10680">
    <property type="entry name" value="PEPTIDYL-GLYCINE ALPHA-AMIDATING MONOOXYGENASE"/>
    <property type="match status" value="1"/>
</dbReference>
<dbReference type="EMBL" id="VXMH01000025">
    <property type="protein sequence ID" value="MYC94433.1"/>
    <property type="molecule type" value="Genomic_DNA"/>
</dbReference>
<accession>A0A6B1D4Q1</accession>
<dbReference type="SUPFAM" id="SSF101898">
    <property type="entry name" value="NHL repeat"/>
    <property type="match status" value="1"/>
</dbReference>
<dbReference type="Pfam" id="PF01436">
    <property type="entry name" value="NHL"/>
    <property type="match status" value="1"/>
</dbReference>
<sequence>MLTVGHGDFRCRYQRQLMTPHEWPDLPMLTVGHGDFRYQQDDSWPTLPEGWVMDHPSDLAVDSHDRVYVFNRNKHPMIAFEADTGEFVTSWGEGEFKEPHGIFIDVDDHVWTADRNDHTVVKYTRYGEKLLELGTRGWANMTVTPQGTTLDPPFNMPAGVAIAEDGCIFVADGYGNRQVHRFSPEGELELSWGTSGTEPGQFALVHQVGVDTQGRVLICDRANNRIQFFDREGQFLHIWDDVKAPGDVYCSPEGVIYVAEQGGGGSVSIFSEDGELICRFTGEESGLRGVHGIWIDSKKNLFISELSHHGHCVQRYAKI</sequence>
<keyword evidence="3" id="KW-0325">Glycoprotein</keyword>
<dbReference type="Gene3D" id="2.120.10.30">
    <property type="entry name" value="TolB, C-terminal domain"/>
    <property type="match status" value="1"/>
</dbReference>
<evidence type="ECO:0008006" key="6">
    <source>
        <dbReference type="Google" id="ProtNLM"/>
    </source>
</evidence>
<proteinExistence type="predicted"/>